<organism evidence="1 2">
    <name type="scientific">Aestuariispira insulae</name>
    <dbReference type="NCBI Taxonomy" id="1461337"/>
    <lineage>
        <taxon>Bacteria</taxon>
        <taxon>Pseudomonadati</taxon>
        <taxon>Pseudomonadota</taxon>
        <taxon>Alphaproteobacteria</taxon>
        <taxon>Rhodospirillales</taxon>
        <taxon>Kiloniellaceae</taxon>
        <taxon>Aestuariispira</taxon>
    </lineage>
</organism>
<dbReference type="EMBL" id="QRDW01000002">
    <property type="protein sequence ID" value="RED52378.1"/>
    <property type="molecule type" value="Genomic_DNA"/>
</dbReference>
<gene>
    <name evidence="1" type="ORF">DFP90_102399</name>
</gene>
<comment type="caution">
    <text evidence="1">The sequence shown here is derived from an EMBL/GenBank/DDBJ whole genome shotgun (WGS) entry which is preliminary data.</text>
</comment>
<dbReference type="AlphaFoldDB" id="A0A3D9HS95"/>
<accession>A0A3D9HS95</accession>
<name>A0A3D9HS95_9PROT</name>
<protein>
    <submittedName>
        <fullName evidence="1">Uncharacterized protein</fullName>
    </submittedName>
</protein>
<proteinExistence type="predicted"/>
<evidence type="ECO:0000313" key="1">
    <source>
        <dbReference type="EMBL" id="RED52378.1"/>
    </source>
</evidence>
<reference evidence="1 2" key="1">
    <citation type="submission" date="2018-07" db="EMBL/GenBank/DDBJ databases">
        <title>Genomic Encyclopedia of Type Strains, Phase III (KMG-III): the genomes of soil and plant-associated and newly described type strains.</title>
        <authorList>
            <person name="Whitman W."/>
        </authorList>
    </citation>
    <scope>NUCLEOTIDE SEQUENCE [LARGE SCALE GENOMIC DNA]</scope>
    <source>
        <strain evidence="1 2">CECT 8488</strain>
    </source>
</reference>
<keyword evidence="2" id="KW-1185">Reference proteome</keyword>
<evidence type="ECO:0000313" key="2">
    <source>
        <dbReference type="Proteomes" id="UP000256845"/>
    </source>
</evidence>
<sequence length="138" mass="15777">MEQLGTDDLPCISWTEENSENGQKKQNLRFFIAHAADPQTRNWCLANAVYSALTLRIFPSKTSEALENESLSNKLLGSFLESFIIGFRMEFGEIDVLEFTELDQIVLTLLYKSNLDKTAGRKEVKAELKRMLSHQPFD</sequence>
<dbReference type="Proteomes" id="UP000256845">
    <property type="component" value="Unassembled WGS sequence"/>
</dbReference>